<dbReference type="STRING" id="105231.A0A1Y1I318"/>
<evidence type="ECO:0000256" key="13">
    <source>
        <dbReference type="ARBA" id="ARBA00059290"/>
    </source>
</evidence>
<evidence type="ECO:0000256" key="3">
    <source>
        <dbReference type="ARBA" id="ARBA00005634"/>
    </source>
</evidence>
<sequence length="774" mass="84053">MSASFTDEVPKKFIKMPRPLKDRSLPLAEMDSPSKEDSAAQHPLLEKSTSPRNLADSAAKSRQQLAPHPILVAIVLAALAVGYGIGVGSIEWLQSTDHMQKLEKVKGFHDSFIGLPSNDSAAAHLRELVKEPHISGSPEDLAAAHYVMQKFREYGIKTHMTSYDVLLSYPLKRELHMLAPVEFSPLLRESVKEEVPQSRSPKEVDTFLAYSKSGDVTGDVVYANYGRTEDFDELALLGVNVSGAIVIARYGEIFRGDKVKNSADRGAIGCLIYSDPEEYAANMTEGAYPNAEWLPPAGVQRGSAYTGVGDPLTPTWPSTAGAERVPPSAYAHQLPAIPCLPLSWQDAVPILENLGGAPRPPTWHGALNLSSFALGRGPARVHLKLEMNNSVATIHNVVGVIEGAAEPDRYVMLGNHRDAWVYGAADPNSGTAALLEVARGYGSLLAAGWRPRRTILLLNWDAEEYGLIGSTEWVEDNADMLRHRGVAYFNVDSAVMRGGFFAAASPQLDDLVRDVTKVVPEPDHPGKTIFDVWNGTEIQRLGGGGTDFAAMLQHVGVAATDSGMGQDYAVYHSVYDNYDWMTRFGDPGFHKHVACAQFWGLLGLNVADADVLPFDFRSYASELEKYGGQVDEALSENGAPPSVSSAPIYNAVALFQRTADSVHSTPEALSGDLSRLGPGAGQRQRVLNDRLMLTERAFLEGEGLRGRPWYKHLVYGPPRDNNYGTLAFPGIQDAVADAKKAGGTDESWAVVQHEIYRVARAIVRASKVLQGSLT</sequence>
<keyword evidence="5" id="KW-0645">Protease</keyword>
<dbReference type="CDD" id="cd08022">
    <property type="entry name" value="M28_PSMA_like"/>
    <property type="match status" value="1"/>
</dbReference>
<evidence type="ECO:0000256" key="15">
    <source>
        <dbReference type="ARBA" id="ARBA00081462"/>
    </source>
</evidence>
<dbReference type="FunFam" id="3.50.30.30:FF:000045">
    <property type="entry name" value="Predicted protein"/>
    <property type="match status" value="1"/>
</dbReference>
<dbReference type="Gene3D" id="3.40.630.10">
    <property type="entry name" value="Zn peptidases"/>
    <property type="match status" value="1"/>
</dbReference>
<dbReference type="InterPro" id="IPR046450">
    <property type="entry name" value="PA_dom_sf"/>
</dbReference>
<dbReference type="Gene3D" id="3.50.30.30">
    <property type="match status" value="1"/>
</dbReference>
<gene>
    <name evidence="21" type="ORF">KFL_001370060</name>
</gene>
<keyword evidence="9" id="KW-0106">Calcium</keyword>
<dbReference type="Gene3D" id="1.20.930.40">
    <property type="entry name" value="Transferrin receptor-like, dimerisation domain"/>
    <property type="match status" value="1"/>
</dbReference>
<evidence type="ECO:0000256" key="6">
    <source>
        <dbReference type="ARBA" id="ARBA00022723"/>
    </source>
</evidence>
<dbReference type="EMBL" id="DF237086">
    <property type="protein sequence ID" value="GAQ83136.1"/>
    <property type="molecule type" value="Genomic_DNA"/>
</dbReference>
<dbReference type="Pfam" id="PF04253">
    <property type="entry name" value="TFR_dimer"/>
    <property type="match status" value="1"/>
</dbReference>
<dbReference type="InterPro" id="IPR003137">
    <property type="entry name" value="PA_domain"/>
</dbReference>
<dbReference type="OMA" id="TEWMEEY"/>
<organism evidence="21 22">
    <name type="scientific">Klebsormidium nitens</name>
    <name type="common">Green alga</name>
    <name type="synonym">Ulothrix nitens</name>
    <dbReference type="NCBI Taxonomy" id="105231"/>
    <lineage>
        <taxon>Eukaryota</taxon>
        <taxon>Viridiplantae</taxon>
        <taxon>Streptophyta</taxon>
        <taxon>Klebsormidiophyceae</taxon>
        <taxon>Klebsormidiales</taxon>
        <taxon>Klebsormidiaceae</taxon>
        <taxon>Klebsormidium</taxon>
    </lineage>
</organism>
<dbReference type="AlphaFoldDB" id="A0A1Y1I318"/>
<dbReference type="Pfam" id="PF04389">
    <property type="entry name" value="Peptidase_M28"/>
    <property type="match status" value="1"/>
</dbReference>
<accession>A0A1Y1I318</accession>
<evidence type="ECO:0000256" key="9">
    <source>
        <dbReference type="ARBA" id="ARBA00022837"/>
    </source>
</evidence>
<comment type="function">
    <text evidence="13">Aminopeptidase with broad substrate specificity. Has lower activity with substrates that have Asp or Glu in the P2' position, or Pro in the P3' position. Lacks activity with substrates that have both Pro in the P3' position and Asp or Glu in the P2' position. Lacks carboxypeptidase activity. Lacks dipeptidyl-peptidase IV type activity.</text>
</comment>
<evidence type="ECO:0000256" key="12">
    <source>
        <dbReference type="ARBA" id="ARBA00023180"/>
    </source>
</evidence>
<keyword evidence="4" id="KW-0031">Aminopeptidase</keyword>
<evidence type="ECO:0000256" key="17">
    <source>
        <dbReference type="SAM" id="Phobius"/>
    </source>
</evidence>
<dbReference type="GO" id="GO:0006508">
    <property type="term" value="P:proteolysis"/>
    <property type="evidence" value="ECO:0007669"/>
    <property type="project" value="UniProtKB-KW"/>
</dbReference>
<evidence type="ECO:0000256" key="10">
    <source>
        <dbReference type="ARBA" id="ARBA00023049"/>
    </source>
</evidence>
<keyword evidence="7" id="KW-0378">Hydrolase</keyword>
<keyword evidence="11" id="KW-1015">Disulfide bond</keyword>
<evidence type="ECO:0000256" key="16">
    <source>
        <dbReference type="SAM" id="MobiDB-lite"/>
    </source>
</evidence>
<dbReference type="SUPFAM" id="SSF53187">
    <property type="entry name" value="Zn-dependent exopeptidases"/>
    <property type="match status" value="1"/>
</dbReference>
<name>A0A1Y1I318_KLENI</name>
<evidence type="ECO:0000256" key="14">
    <source>
        <dbReference type="ARBA" id="ARBA00068168"/>
    </source>
</evidence>
<keyword evidence="17" id="KW-1133">Transmembrane helix</keyword>
<evidence type="ECO:0000259" key="18">
    <source>
        <dbReference type="Pfam" id="PF02225"/>
    </source>
</evidence>
<dbReference type="GO" id="GO:0046872">
    <property type="term" value="F:metal ion binding"/>
    <property type="evidence" value="ECO:0007669"/>
    <property type="project" value="UniProtKB-KW"/>
</dbReference>
<dbReference type="FunFam" id="3.40.630.10:FF:000101">
    <property type="entry name" value="N-acetylated alpha-linked acidic dipeptidase like 1"/>
    <property type="match status" value="1"/>
</dbReference>
<dbReference type="InterPro" id="IPR007484">
    <property type="entry name" value="Peptidase_M28"/>
</dbReference>
<dbReference type="OrthoDB" id="5841748at2759"/>
<comment type="cofactor">
    <cofactor evidence="1">
        <name>Zn(2+)</name>
        <dbReference type="ChEBI" id="CHEBI:29105"/>
    </cofactor>
</comment>
<comment type="subcellular location">
    <subcellularLocation>
        <location evidence="2">Apical cell membrane</location>
    </subcellularLocation>
</comment>
<dbReference type="SUPFAM" id="SSF52025">
    <property type="entry name" value="PA domain"/>
    <property type="match status" value="1"/>
</dbReference>
<evidence type="ECO:0000256" key="2">
    <source>
        <dbReference type="ARBA" id="ARBA00004221"/>
    </source>
</evidence>
<keyword evidence="22" id="KW-1185">Reference proteome</keyword>
<dbReference type="Pfam" id="PF02225">
    <property type="entry name" value="PA"/>
    <property type="match status" value="1"/>
</dbReference>
<feature type="domain" description="Transferrin receptor-like dimerisation" evidence="19">
    <location>
        <begin position="645"/>
        <end position="770"/>
    </location>
</feature>
<dbReference type="InterPro" id="IPR039373">
    <property type="entry name" value="Peptidase_M28B"/>
</dbReference>
<dbReference type="PANTHER" id="PTHR10404">
    <property type="entry name" value="N-ACETYLATED-ALPHA-LINKED ACIDIC DIPEPTIDASE"/>
    <property type="match status" value="1"/>
</dbReference>
<protein>
    <recommendedName>
        <fullName evidence="14">Aminopeptidase NAALADL1</fullName>
    </recommendedName>
    <alternativeName>
        <fullName evidence="15">N-acetylated-alpha-linked acidic dipeptidase-like protein</fullName>
    </alternativeName>
</protein>
<dbReference type="FunFam" id="1.20.930.40:FF:000001">
    <property type="entry name" value="N-acetylated-alpha-linked acidic dipeptidase 2"/>
    <property type="match status" value="1"/>
</dbReference>
<dbReference type="SUPFAM" id="SSF47672">
    <property type="entry name" value="Transferrin receptor-like dimerisation domain"/>
    <property type="match status" value="1"/>
</dbReference>
<dbReference type="InterPro" id="IPR036757">
    <property type="entry name" value="TFR-like_dimer_dom_sf"/>
</dbReference>
<comment type="similarity">
    <text evidence="3">Belongs to the peptidase M28 family. M28B subfamily.</text>
</comment>
<keyword evidence="17" id="KW-0812">Transmembrane</keyword>
<evidence type="ECO:0000256" key="8">
    <source>
        <dbReference type="ARBA" id="ARBA00022833"/>
    </source>
</evidence>
<keyword evidence="10" id="KW-0482">Metalloprotease</keyword>
<keyword evidence="8" id="KW-0862">Zinc</keyword>
<dbReference type="GO" id="GO:0004177">
    <property type="term" value="F:aminopeptidase activity"/>
    <property type="evidence" value="ECO:0007669"/>
    <property type="project" value="UniProtKB-KW"/>
</dbReference>
<evidence type="ECO:0000259" key="19">
    <source>
        <dbReference type="Pfam" id="PF04253"/>
    </source>
</evidence>
<evidence type="ECO:0000256" key="5">
    <source>
        <dbReference type="ARBA" id="ARBA00022670"/>
    </source>
</evidence>
<evidence type="ECO:0000313" key="22">
    <source>
        <dbReference type="Proteomes" id="UP000054558"/>
    </source>
</evidence>
<keyword evidence="6" id="KW-0479">Metal-binding</keyword>
<dbReference type="GO" id="GO:0016324">
    <property type="term" value="C:apical plasma membrane"/>
    <property type="evidence" value="ECO:0007669"/>
    <property type="project" value="UniProtKB-SubCell"/>
</dbReference>
<dbReference type="GO" id="GO:0004180">
    <property type="term" value="F:carboxypeptidase activity"/>
    <property type="evidence" value="ECO:0000318"/>
    <property type="project" value="GO_Central"/>
</dbReference>
<evidence type="ECO:0000256" key="7">
    <source>
        <dbReference type="ARBA" id="ARBA00022801"/>
    </source>
</evidence>
<dbReference type="PANTHER" id="PTHR10404:SF46">
    <property type="entry name" value="VACUOLAR PROTEIN SORTING-ASSOCIATED PROTEIN 70"/>
    <property type="match status" value="1"/>
</dbReference>
<feature type="domain" description="Peptidase M28" evidence="20">
    <location>
        <begin position="396"/>
        <end position="579"/>
    </location>
</feature>
<feature type="region of interest" description="Disordered" evidence="16">
    <location>
        <begin position="1"/>
        <end position="61"/>
    </location>
</feature>
<evidence type="ECO:0000259" key="20">
    <source>
        <dbReference type="Pfam" id="PF04389"/>
    </source>
</evidence>
<proteinExistence type="inferred from homology"/>
<reference evidence="21 22" key="1">
    <citation type="journal article" date="2014" name="Nat. Commun.">
        <title>Klebsormidium flaccidum genome reveals primary factors for plant terrestrial adaptation.</title>
        <authorList>
            <person name="Hori K."/>
            <person name="Maruyama F."/>
            <person name="Fujisawa T."/>
            <person name="Togashi T."/>
            <person name="Yamamoto N."/>
            <person name="Seo M."/>
            <person name="Sato S."/>
            <person name="Yamada T."/>
            <person name="Mori H."/>
            <person name="Tajima N."/>
            <person name="Moriyama T."/>
            <person name="Ikeuchi M."/>
            <person name="Watanabe M."/>
            <person name="Wada H."/>
            <person name="Kobayashi K."/>
            <person name="Saito M."/>
            <person name="Masuda T."/>
            <person name="Sasaki-Sekimoto Y."/>
            <person name="Mashiguchi K."/>
            <person name="Awai K."/>
            <person name="Shimojima M."/>
            <person name="Masuda S."/>
            <person name="Iwai M."/>
            <person name="Nobusawa T."/>
            <person name="Narise T."/>
            <person name="Kondo S."/>
            <person name="Saito H."/>
            <person name="Sato R."/>
            <person name="Murakawa M."/>
            <person name="Ihara Y."/>
            <person name="Oshima-Yamada Y."/>
            <person name="Ohtaka K."/>
            <person name="Satoh M."/>
            <person name="Sonobe K."/>
            <person name="Ishii M."/>
            <person name="Ohtani R."/>
            <person name="Kanamori-Sato M."/>
            <person name="Honoki R."/>
            <person name="Miyazaki D."/>
            <person name="Mochizuki H."/>
            <person name="Umetsu J."/>
            <person name="Higashi K."/>
            <person name="Shibata D."/>
            <person name="Kamiya Y."/>
            <person name="Sato N."/>
            <person name="Nakamura Y."/>
            <person name="Tabata S."/>
            <person name="Ida S."/>
            <person name="Kurokawa K."/>
            <person name="Ohta H."/>
        </authorList>
    </citation>
    <scope>NUCLEOTIDE SEQUENCE [LARGE SCALE GENOMIC DNA]</scope>
    <source>
        <strain evidence="21 22">NIES-2285</strain>
    </source>
</reference>
<evidence type="ECO:0000313" key="21">
    <source>
        <dbReference type="EMBL" id="GAQ83136.1"/>
    </source>
</evidence>
<feature type="transmembrane region" description="Helical" evidence="17">
    <location>
        <begin position="70"/>
        <end position="93"/>
    </location>
</feature>
<evidence type="ECO:0000256" key="1">
    <source>
        <dbReference type="ARBA" id="ARBA00001947"/>
    </source>
</evidence>
<dbReference type="Proteomes" id="UP000054558">
    <property type="component" value="Unassembled WGS sequence"/>
</dbReference>
<evidence type="ECO:0000256" key="4">
    <source>
        <dbReference type="ARBA" id="ARBA00022438"/>
    </source>
</evidence>
<keyword evidence="12" id="KW-0325">Glycoprotein</keyword>
<dbReference type="InterPro" id="IPR007365">
    <property type="entry name" value="TFR-like_dimer_dom"/>
</dbReference>
<keyword evidence="17" id="KW-0472">Membrane</keyword>
<dbReference type="CDD" id="cd02121">
    <property type="entry name" value="PA_GCPII_like"/>
    <property type="match status" value="1"/>
</dbReference>
<feature type="domain" description="PA" evidence="18">
    <location>
        <begin position="216"/>
        <end position="304"/>
    </location>
</feature>
<dbReference type="GO" id="GO:0008237">
    <property type="term" value="F:metallopeptidase activity"/>
    <property type="evidence" value="ECO:0007669"/>
    <property type="project" value="UniProtKB-KW"/>
</dbReference>
<evidence type="ECO:0000256" key="11">
    <source>
        <dbReference type="ARBA" id="ARBA00023157"/>
    </source>
</evidence>